<evidence type="ECO:0000313" key="2">
    <source>
        <dbReference type="EMBL" id="KAF2574381.1"/>
    </source>
</evidence>
<evidence type="ECO:0000313" key="3">
    <source>
        <dbReference type="Proteomes" id="UP000712281"/>
    </source>
</evidence>
<dbReference type="AlphaFoldDB" id="A0A8S9FVL8"/>
<accession>A0A8S9FVL8</accession>
<comment type="caution">
    <text evidence="1">The sequence shown here is derived from an EMBL/GenBank/DDBJ whole genome shotgun (WGS) entry which is preliminary data.</text>
</comment>
<evidence type="ECO:0008006" key="4">
    <source>
        <dbReference type="Google" id="ProtNLM"/>
    </source>
</evidence>
<evidence type="ECO:0000313" key="1">
    <source>
        <dbReference type="EMBL" id="KAF2536028.1"/>
    </source>
</evidence>
<dbReference type="EMBL" id="QGKW02002228">
    <property type="protein sequence ID" value="KAF2536028.1"/>
    <property type="molecule type" value="Genomic_DNA"/>
</dbReference>
<proteinExistence type="predicted"/>
<dbReference type="InterPro" id="IPR040338">
    <property type="entry name" value="At1g67623-like"/>
</dbReference>
<dbReference type="PANTHER" id="PTHR33784:SF23">
    <property type="entry name" value="F-BOX DOMAIN-CONTAINING PROTEIN"/>
    <property type="match status" value="1"/>
</dbReference>
<name>A0A8S9FVL8_BRACR</name>
<dbReference type="Proteomes" id="UP000712281">
    <property type="component" value="Unassembled WGS sequence"/>
</dbReference>
<gene>
    <name evidence="1" type="ORF">F2Q68_00021182</name>
    <name evidence="2" type="ORF">F2Q70_00004261</name>
</gene>
<dbReference type="PANTHER" id="PTHR33784">
    <property type="entry name" value="OS05G0482100 PROTEIN"/>
    <property type="match status" value="1"/>
</dbReference>
<protein>
    <recommendedName>
        <fullName evidence="4">F-box domain-containing protein</fullName>
    </recommendedName>
</protein>
<sequence length="110" mass="12548">MEYFSLLELPEEIQALVVERVARNSFQDLYGLKASSKSMKALAERHGCGVQFYFTFGLQEEGLSLMKRAVDAGYEHAVYTHAITQAIFLCDGQYFHGIPREWVQRIGKLV</sequence>
<organism evidence="1 3">
    <name type="scientific">Brassica cretica</name>
    <name type="common">Mustard</name>
    <dbReference type="NCBI Taxonomy" id="69181"/>
    <lineage>
        <taxon>Eukaryota</taxon>
        <taxon>Viridiplantae</taxon>
        <taxon>Streptophyta</taxon>
        <taxon>Embryophyta</taxon>
        <taxon>Tracheophyta</taxon>
        <taxon>Spermatophyta</taxon>
        <taxon>Magnoliopsida</taxon>
        <taxon>eudicotyledons</taxon>
        <taxon>Gunneridae</taxon>
        <taxon>Pentapetalae</taxon>
        <taxon>rosids</taxon>
        <taxon>malvids</taxon>
        <taxon>Brassicales</taxon>
        <taxon>Brassicaceae</taxon>
        <taxon>Brassiceae</taxon>
        <taxon>Brassica</taxon>
    </lineage>
</organism>
<dbReference type="EMBL" id="QGKY02001015">
    <property type="protein sequence ID" value="KAF2574381.1"/>
    <property type="molecule type" value="Genomic_DNA"/>
</dbReference>
<reference evidence="1" key="1">
    <citation type="submission" date="2019-12" db="EMBL/GenBank/DDBJ databases">
        <title>Genome sequencing and annotation of Brassica cretica.</title>
        <authorList>
            <person name="Studholme D.J."/>
            <person name="Sarris P.F."/>
        </authorList>
    </citation>
    <scope>NUCLEOTIDE SEQUENCE</scope>
    <source>
        <strain evidence="1">PFS-001/15</strain>
        <strain evidence="2">PFS-102/07</strain>
        <tissue evidence="1">Leaf</tissue>
    </source>
</reference>